<dbReference type="Gene3D" id="1.10.10.2840">
    <property type="entry name" value="PucR C-terminal helix-turn-helix domain"/>
    <property type="match status" value="1"/>
</dbReference>
<accession>A0ABW1I754</accession>
<evidence type="ECO:0000259" key="2">
    <source>
        <dbReference type="Pfam" id="PF13556"/>
    </source>
</evidence>
<feature type="domain" description="RsbT co-antagonist protein RsbRD N-terminal" evidence="3">
    <location>
        <begin position="46"/>
        <end position="180"/>
    </location>
</feature>
<name>A0ABW1I754_9PSEU</name>
<sequence length="403" mass="42559">MHNPRDIGPTSGPTSGSTSGPNPGPPLSDDARWAVLVGRLRADSGGLVDEFVQRVRRIAPYGRGLVPPDRLVADADLTFDHLLRRIAGQDVPERLAHVGEAIGRDRARRGVPLNELLSAVRLDFRVLWSALRDRATPEERDVLVSRVEHMWAVVEDYTLQIQAGYQEEAAFLARERHGERTALVGELLGSEDPDPDQVERVALALAVDVDADFLVAAAGATSGAALRRAAEALAAGGRVAHVQSTGPHSVLIAAWQGGTGPPVRAVLDGVPCGVGPLAHGLANVPRCARLATEVASVGSGPGPVELGDAWLPLAAGRLSDTAAELVDSVLSGLAAAPPGERDRLLETVRAYAESGSVKEVAERSFCHRNTVLNRLRRFTALTGRDVTRPADAAVVLLALAAVR</sequence>
<comment type="caution">
    <text evidence="4">The sequence shown here is derived from an EMBL/GenBank/DDBJ whole genome shotgun (WGS) entry which is preliminary data.</text>
</comment>
<dbReference type="InterPro" id="IPR025751">
    <property type="entry name" value="RsbRD_N_dom"/>
</dbReference>
<dbReference type="Pfam" id="PF14361">
    <property type="entry name" value="RsbRD_N"/>
    <property type="match status" value="1"/>
</dbReference>
<evidence type="ECO:0000256" key="1">
    <source>
        <dbReference type="SAM" id="MobiDB-lite"/>
    </source>
</evidence>
<evidence type="ECO:0000313" key="5">
    <source>
        <dbReference type="Proteomes" id="UP001596119"/>
    </source>
</evidence>
<dbReference type="Pfam" id="PF13556">
    <property type="entry name" value="HTH_30"/>
    <property type="match status" value="1"/>
</dbReference>
<dbReference type="InterPro" id="IPR025736">
    <property type="entry name" value="PucR_C-HTH_dom"/>
</dbReference>
<evidence type="ECO:0000259" key="3">
    <source>
        <dbReference type="Pfam" id="PF14361"/>
    </source>
</evidence>
<organism evidence="4 5">
    <name type="scientific">Pseudonocardia lutea</name>
    <dbReference type="NCBI Taxonomy" id="2172015"/>
    <lineage>
        <taxon>Bacteria</taxon>
        <taxon>Bacillati</taxon>
        <taxon>Actinomycetota</taxon>
        <taxon>Actinomycetes</taxon>
        <taxon>Pseudonocardiales</taxon>
        <taxon>Pseudonocardiaceae</taxon>
        <taxon>Pseudonocardia</taxon>
    </lineage>
</organism>
<gene>
    <name evidence="4" type="ORF">ACFQH9_09650</name>
</gene>
<protein>
    <submittedName>
        <fullName evidence="4">PucR family transcriptional regulator</fullName>
    </submittedName>
</protein>
<reference evidence="5" key="1">
    <citation type="journal article" date="2019" name="Int. J. Syst. Evol. Microbiol.">
        <title>The Global Catalogue of Microorganisms (GCM) 10K type strain sequencing project: providing services to taxonomists for standard genome sequencing and annotation.</title>
        <authorList>
            <consortium name="The Broad Institute Genomics Platform"/>
            <consortium name="The Broad Institute Genome Sequencing Center for Infectious Disease"/>
            <person name="Wu L."/>
            <person name="Ma J."/>
        </authorList>
    </citation>
    <scope>NUCLEOTIDE SEQUENCE [LARGE SCALE GENOMIC DNA]</scope>
    <source>
        <strain evidence="5">CGMCC 4.7397</strain>
    </source>
</reference>
<dbReference type="InterPro" id="IPR051448">
    <property type="entry name" value="CdaR-like_regulators"/>
</dbReference>
<dbReference type="Proteomes" id="UP001596119">
    <property type="component" value="Unassembled WGS sequence"/>
</dbReference>
<evidence type="ECO:0000313" key="4">
    <source>
        <dbReference type="EMBL" id="MFC5948536.1"/>
    </source>
</evidence>
<keyword evidence="5" id="KW-1185">Reference proteome</keyword>
<dbReference type="EMBL" id="JBHSQK010000018">
    <property type="protein sequence ID" value="MFC5948536.1"/>
    <property type="molecule type" value="Genomic_DNA"/>
</dbReference>
<dbReference type="PANTHER" id="PTHR33744">
    <property type="entry name" value="CARBOHYDRATE DIACID REGULATOR"/>
    <property type="match status" value="1"/>
</dbReference>
<feature type="compositionally biased region" description="Low complexity" evidence="1">
    <location>
        <begin position="8"/>
        <end position="21"/>
    </location>
</feature>
<feature type="region of interest" description="Disordered" evidence="1">
    <location>
        <begin position="1"/>
        <end position="29"/>
    </location>
</feature>
<feature type="domain" description="PucR C-terminal helix-turn-helix" evidence="2">
    <location>
        <begin position="344"/>
        <end position="401"/>
    </location>
</feature>
<proteinExistence type="predicted"/>
<dbReference type="PANTHER" id="PTHR33744:SF1">
    <property type="entry name" value="DNA-BINDING TRANSCRIPTIONAL ACTIVATOR ADER"/>
    <property type="match status" value="1"/>
</dbReference>
<dbReference type="RefSeq" id="WP_379565583.1">
    <property type="nucleotide sequence ID" value="NZ_JBHSQK010000018.1"/>
</dbReference>
<dbReference type="InterPro" id="IPR042070">
    <property type="entry name" value="PucR_C-HTH_sf"/>
</dbReference>